<reference evidence="2" key="1">
    <citation type="submission" date="2025-08" db="UniProtKB">
        <authorList>
            <consortium name="RefSeq"/>
        </authorList>
    </citation>
    <scope>IDENTIFICATION</scope>
</reference>
<keyword evidence="1" id="KW-1185">Reference proteome</keyword>
<organism evidence="1 2">
    <name type="scientific">Diaphorina citri</name>
    <name type="common">Asian citrus psyllid</name>
    <dbReference type="NCBI Taxonomy" id="121845"/>
    <lineage>
        <taxon>Eukaryota</taxon>
        <taxon>Metazoa</taxon>
        <taxon>Ecdysozoa</taxon>
        <taxon>Arthropoda</taxon>
        <taxon>Hexapoda</taxon>
        <taxon>Insecta</taxon>
        <taxon>Pterygota</taxon>
        <taxon>Neoptera</taxon>
        <taxon>Paraneoptera</taxon>
        <taxon>Hemiptera</taxon>
        <taxon>Sternorrhyncha</taxon>
        <taxon>Psylloidea</taxon>
        <taxon>Psyllidae</taxon>
        <taxon>Diaphorininae</taxon>
        <taxon>Diaphorina</taxon>
    </lineage>
</organism>
<proteinExistence type="predicted"/>
<dbReference type="KEGG" id="dci:103506937"/>
<evidence type="ECO:0000313" key="1">
    <source>
        <dbReference type="Proteomes" id="UP000079169"/>
    </source>
</evidence>
<accession>A0A3Q0ITN1</accession>
<evidence type="ECO:0000313" key="2">
    <source>
        <dbReference type="RefSeq" id="XP_026677715.1"/>
    </source>
</evidence>
<dbReference type="AlphaFoldDB" id="A0A3Q0ITN1"/>
<dbReference type="GO" id="GO:0016787">
    <property type="term" value="F:hydrolase activity"/>
    <property type="evidence" value="ECO:0007669"/>
    <property type="project" value="UniProtKB-KW"/>
</dbReference>
<dbReference type="Proteomes" id="UP000079169">
    <property type="component" value="Unplaced"/>
</dbReference>
<sequence length="167" mass="19308">MVFNPCNKFHTFNSNQQSISVPVNSNIADDEIFARPIDYYKNQRGWLVDLINLFGSMGGFQILLERFQNKSTLTIPVIFALIRPFGQVHEYLTLPTILKYFMPILEIVPEILENLTDEELKKEAKNESKNDAISVIIKSCKLLAARVPHQEDTVKQLEIFRLKIILR</sequence>
<dbReference type="STRING" id="121845.A0A3Q0ITN1"/>
<dbReference type="RefSeq" id="XP_026677715.1">
    <property type="nucleotide sequence ID" value="XM_026821914.1"/>
</dbReference>
<protein>
    <submittedName>
        <fullName evidence="2">Probable ubiquitin carboxyl-terminal hydrolase FAF-X</fullName>
    </submittedName>
</protein>
<dbReference type="GeneID" id="103506937"/>
<keyword evidence="2" id="KW-0378">Hydrolase</keyword>
<dbReference type="PaxDb" id="121845-A0A3Q0ITN1"/>
<gene>
    <name evidence="2" type="primary">LOC103506937</name>
</gene>
<name>A0A3Q0ITN1_DIACI</name>